<dbReference type="CDD" id="cd11524">
    <property type="entry name" value="SYLF"/>
    <property type="match status" value="1"/>
</dbReference>
<accession>A0A158KFA8</accession>
<reference evidence="3" key="1">
    <citation type="submission" date="2016-01" db="EMBL/GenBank/DDBJ databases">
        <authorList>
            <person name="Peeters Charlotte."/>
        </authorList>
    </citation>
    <scope>NUCLEOTIDE SEQUENCE</scope>
    <source>
        <strain evidence="3">LMG 22936</strain>
    </source>
</reference>
<proteinExistence type="predicted"/>
<comment type="caution">
    <text evidence="3">The sequence shown here is derived from an EMBL/GenBank/DDBJ whole genome shotgun (WGS) entry which is preliminary data.</text>
</comment>
<keyword evidence="4" id="KW-1185">Reference proteome</keyword>
<name>A0A158KFA8_9BURK</name>
<dbReference type="STRING" id="326475.AWB66_06098"/>
<protein>
    <submittedName>
        <fullName evidence="3">Lipoprotein</fullName>
    </submittedName>
</protein>
<keyword evidence="3" id="KW-0449">Lipoprotein</keyword>
<organism evidence="3 4">
    <name type="scientific">Caballeronia telluris</name>
    <dbReference type="NCBI Taxonomy" id="326475"/>
    <lineage>
        <taxon>Bacteria</taxon>
        <taxon>Pseudomonadati</taxon>
        <taxon>Pseudomonadota</taxon>
        <taxon>Betaproteobacteria</taxon>
        <taxon>Burkholderiales</taxon>
        <taxon>Burkholderiaceae</taxon>
        <taxon>Caballeronia</taxon>
    </lineage>
</organism>
<dbReference type="Proteomes" id="UP000054717">
    <property type="component" value="Unassembled WGS sequence"/>
</dbReference>
<dbReference type="InterPro" id="IPR007461">
    <property type="entry name" value="Ysc84_actin-binding"/>
</dbReference>
<evidence type="ECO:0000259" key="2">
    <source>
        <dbReference type="Pfam" id="PF04366"/>
    </source>
</evidence>
<dbReference type="AlphaFoldDB" id="A0A158KFA8"/>
<dbReference type="Pfam" id="PF04366">
    <property type="entry name" value="Ysc84"/>
    <property type="match status" value="1"/>
</dbReference>
<gene>
    <name evidence="3" type="ORF">AWB66_06098</name>
</gene>
<dbReference type="EMBL" id="FCNZ02000055">
    <property type="protein sequence ID" value="SAL79695.1"/>
    <property type="molecule type" value="Genomic_DNA"/>
</dbReference>
<dbReference type="RefSeq" id="WP_087633783.1">
    <property type="nucleotide sequence ID" value="NZ_FCNZ02000055.1"/>
</dbReference>
<sequence length="190" mass="19466">MYRRTFFFSLTAIALASSLAACGSTSNPTEAATKRQEIDGGVDGALNKLYSATPGAREQGSKAKGILVFPSVIAAGLVVGGEYGEGALRAGGRSTGYYKTSTASFGLQIGAQSKVVVLMFMTQDALDKFRTSDKGWTAGVDGSVAVAKSGANGTLDTATTNAPIVGFVLTNSGLMANLSFEGTKVSKLDI</sequence>
<feature type="signal peptide" evidence="1">
    <location>
        <begin position="1"/>
        <end position="31"/>
    </location>
</feature>
<feature type="domain" description="Ysc84 actin-binding" evidence="2">
    <location>
        <begin position="102"/>
        <end position="186"/>
    </location>
</feature>
<evidence type="ECO:0000256" key="1">
    <source>
        <dbReference type="SAM" id="SignalP"/>
    </source>
</evidence>
<evidence type="ECO:0000313" key="3">
    <source>
        <dbReference type="EMBL" id="SAL79695.1"/>
    </source>
</evidence>
<keyword evidence="1" id="KW-0732">Signal</keyword>
<feature type="chain" id="PRO_5011118982" evidence="1">
    <location>
        <begin position="32"/>
        <end position="190"/>
    </location>
</feature>
<dbReference type="PROSITE" id="PS51257">
    <property type="entry name" value="PROKAR_LIPOPROTEIN"/>
    <property type="match status" value="1"/>
</dbReference>
<evidence type="ECO:0000313" key="4">
    <source>
        <dbReference type="Proteomes" id="UP000054717"/>
    </source>
</evidence>